<name>A0A2R4XL80_9BURK</name>
<organism evidence="2 3">
    <name type="scientific">Orrella marina</name>
    <dbReference type="NCBI Taxonomy" id="2163011"/>
    <lineage>
        <taxon>Bacteria</taxon>
        <taxon>Pseudomonadati</taxon>
        <taxon>Pseudomonadota</taxon>
        <taxon>Betaproteobacteria</taxon>
        <taxon>Burkholderiales</taxon>
        <taxon>Alcaligenaceae</taxon>
        <taxon>Orrella</taxon>
    </lineage>
</organism>
<reference evidence="2 3" key="1">
    <citation type="submission" date="2018-04" db="EMBL/GenBank/DDBJ databases">
        <title>Bordetella sp. HZ20 isolated from seawater.</title>
        <authorList>
            <person name="Sun C."/>
        </authorList>
    </citation>
    <scope>NUCLEOTIDE SEQUENCE [LARGE SCALE GENOMIC DNA]</scope>
    <source>
        <strain evidence="2 3">HZ20</strain>
    </source>
</reference>
<feature type="chain" id="PRO_5015327347" evidence="1">
    <location>
        <begin position="23"/>
        <end position="127"/>
    </location>
</feature>
<dbReference type="KEGG" id="boz:DBV39_13355"/>
<protein>
    <submittedName>
        <fullName evidence="2">Uncharacterized protein</fullName>
    </submittedName>
</protein>
<gene>
    <name evidence="2" type="ORF">DBV39_13355</name>
</gene>
<accession>A0A2R4XL80</accession>
<feature type="signal peptide" evidence="1">
    <location>
        <begin position="1"/>
        <end position="22"/>
    </location>
</feature>
<keyword evidence="1" id="KW-0732">Signal</keyword>
<evidence type="ECO:0000313" key="2">
    <source>
        <dbReference type="EMBL" id="AWB34534.1"/>
    </source>
</evidence>
<evidence type="ECO:0000256" key="1">
    <source>
        <dbReference type="SAM" id="SignalP"/>
    </source>
</evidence>
<dbReference type="EMBL" id="CP028901">
    <property type="protein sequence ID" value="AWB34534.1"/>
    <property type="molecule type" value="Genomic_DNA"/>
</dbReference>
<dbReference type="Proteomes" id="UP000244571">
    <property type="component" value="Chromosome"/>
</dbReference>
<dbReference type="OrthoDB" id="9760620at2"/>
<sequence>MIRTILVMTLGLTTLAASPVHADACDAEVLPDALGVVLDSTQMLVAKARDMDAYVQACPDHPWVNMLGANTNMVLFRALLQANKGVFNQDAVNQLAQAFARSQRFYDSPPGCVKTGTGSRRLPVSEI</sequence>
<keyword evidence="3" id="KW-1185">Reference proteome</keyword>
<evidence type="ECO:0000313" key="3">
    <source>
        <dbReference type="Proteomes" id="UP000244571"/>
    </source>
</evidence>
<proteinExistence type="predicted"/>
<dbReference type="AlphaFoldDB" id="A0A2R4XL80"/>
<dbReference type="RefSeq" id="WP_108621950.1">
    <property type="nucleotide sequence ID" value="NZ_CP028901.1"/>
</dbReference>